<accession>L0L3A3</accession>
<dbReference type="HOGENOM" id="CLU_1264571_0_0_2"/>
<dbReference type="EMBL" id="CP003363">
    <property type="protein sequence ID" value="AGB50779.1"/>
    <property type="molecule type" value="Genomic_DNA"/>
</dbReference>
<proteinExistence type="predicted"/>
<dbReference type="SUPFAM" id="SSF48371">
    <property type="entry name" value="ARM repeat"/>
    <property type="match status" value="1"/>
</dbReference>
<evidence type="ECO:0000313" key="1">
    <source>
        <dbReference type="EMBL" id="AGB50779.1"/>
    </source>
</evidence>
<dbReference type="Gene3D" id="1.25.10.10">
    <property type="entry name" value="Leucine-rich Repeat Variant"/>
    <property type="match status" value="1"/>
</dbReference>
<dbReference type="RefSeq" id="WP_015313911.1">
    <property type="nucleotide sequence ID" value="NC_019972.1"/>
</dbReference>
<dbReference type="Proteomes" id="UP000010866">
    <property type="component" value="Plasmid pMETHO01"/>
</dbReference>
<name>L0L3A3_METHD</name>
<evidence type="ECO:0008006" key="3">
    <source>
        <dbReference type="Google" id="ProtNLM"/>
    </source>
</evidence>
<dbReference type="KEGG" id="mhz:Metho_2649"/>
<evidence type="ECO:0000313" key="2">
    <source>
        <dbReference type="Proteomes" id="UP000010866"/>
    </source>
</evidence>
<keyword evidence="1" id="KW-0614">Plasmid</keyword>
<dbReference type="InterPro" id="IPR011989">
    <property type="entry name" value="ARM-like"/>
</dbReference>
<gene>
    <name evidence="1" type="ordered locus">Metho_2649</name>
</gene>
<reference evidence="2" key="1">
    <citation type="submission" date="2012-02" db="EMBL/GenBank/DDBJ databases">
        <title>Complete sequence of plasmid of Methanomethylovorans hollandica DSM 15978.</title>
        <authorList>
            <person name="Lucas S."/>
            <person name="Copeland A."/>
            <person name="Lapidus A."/>
            <person name="Glavina del Rio T."/>
            <person name="Dalin E."/>
            <person name="Tice H."/>
            <person name="Bruce D."/>
            <person name="Goodwin L."/>
            <person name="Pitluck S."/>
            <person name="Peters L."/>
            <person name="Mikhailova N."/>
            <person name="Held B."/>
            <person name="Kyrpides N."/>
            <person name="Mavromatis K."/>
            <person name="Ivanova N."/>
            <person name="Brettin T."/>
            <person name="Detter J.C."/>
            <person name="Han C."/>
            <person name="Larimer F."/>
            <person name="Land M."/>
            <person name="Hauser L."/>
            <person name="Markowitz V."/>
            <person name="Cheng J.-F."/>
            <person name="Hugenholtz P."/>
            <person name="Woyke T."/>
            <person name="Wu D."/>
            <person name="Spring S."/>
            <person name="Schroeder M."/>
            <person name="Brambilla E."/>
            <person name="Klenk H.-P."/>
            <person name="Eisen J.A."/>
        </authorList>
    </citation>
    <scope>NUCLEOTIDE SEQUENCE [LARGE SCALE GENOMIC DNA]</scope>
    <source>
        <strain evidence="2">DSM 15978 / NBRC 107637 / DMS1</strain>
        <plasmid evidence="2">Plasmid pMETHO01</plasmid>
    </source>
</reference>
<organism evidence="1 2">
    <name type="scientific">Methanomethylovorans hollandica (strain DSM 15978 / NBRC 107637 / DMS1)</name>
    <dbReference type="NCBI Taxonomy" id="867904"/>
    <lineage>
        <taxon>Archaea</taxon>
        <taxon>Methanobacteriati</taxon>
        <taxon>Methanobacteriota</taxon>
        <taxon>Stenosarchaea group</taxon>
        <taxon>Methanomicrobia</taxon>
        <taxon>Methanosarcinales</taxon>
        <taxon>Methanosarcinaceae</taxon>
        <taxon>Methanomethylovorans</taxon>
    </lineage>
</organism>
<sequence>MQTTLFATDNSNSLSITEAEYHNSILKKAFAENDIRKLESFVLERLSNNKQQIFPSSIDTALVYICKLATPENSTKATYQAIRYALSSPSYVTQLLAVRAIGTIKNPEFLSILLDLYHETVISGYHDVRIEIIKTVGHLGDNRATRILIHALHRGVFEVPAALISLAQVGDLSAIPIMEHLLEYKDYINKIQTRETIKVIKEKYNVPLDSIMLLNWFS</sequence>
<geneLocation type="plasmid" evidence="1 2">
    <name>pMETHO01</name>
</geneLocation>
<dbReference type="AlphaFoldDB" id="L0L3A3"/>
<dbReference type="Pfam" id="PF13646">
    <property type="entry name" value="HEAT_2"/>
    <property type="match status" value="1"/>
</dbReference>
<keyword evidence="2" id="KW-1185">Reference proteome</keyword>
<protein>
    <recommendedName>
        <fullName evidence="3">HEAT repeat domain-containing protein</fullName>
    </recommendedName>
</protein>
<dbReference type="InterPro" id="IPR016024">
    <property type="entry name" value="ARM-type_fold"/>
</dbReference>
<dbReference type="GeneID" id="14401611"/>